<keyword evidence="3" id="KW-1185">Reference proteome</keyword>
<gene>
    <name evidence="2" type="ORF">CU102_04355</name>
</gene>
<dbReference type="RefSeq" id="WP_106709744.1">
    <property type="nucleotide sequence ID" value="NZ_PGGO01000002.1"/>
</dbReference>
<name>A0A2P7BV18_9HYPH</name>
<evidence type="ECO:0000313" key="2">
    <source>
        <dbReference type="EMBL" id="PSH70314.1"/>
    </source>
</evidence>
<feature type="transmembrane region" description="Helical" evidence="1">
    <location>
        <begin position="62"/>
        <end position="79"/>
    </location>
</feature>
<dbReference type="AlphaFoldDB" id="A0A2P7BV18"/>
<dbReference type="EMBL" id="PGGO01000002">
    <property type="protein sequence ID" value="PSH70314.1"/>
    <property type="molecule type" value="Genomic_DNA"/>
</dbReference>
<protein>
    <submittedName>
        <fullName evidence="2">Uncharacterized protein</fullName>
    </submittedName>
</protein>
<dbReference type="Proteomes" id="UP000241444">
    <property type="component" value="Unassembled WGS sequence"/>
</dbReference>
<dbReference type="OrthoDB" id="8421707at2"/>
<accession>A0A2P7BV18</accession>
<feature type="transmembrane region" description="Helical" evidence="1">
    <location>
        <begin position="144"/>
        <end position="166"/>
    </location>
</feature>
<comment type="caution">
    <text evidence="2">The sequence shown here is derived from an EMBL/GenBank/DDBJ whole genome shotgun (WGS) entry which is preliminary data.</text>
</comment>
<organism evidence="2 3">
    <name type="scientific">Phyllobacterium brassicacearum</name>
    <dbReference type="NCBI Taxonomy" id="314235"/>
    <lineage>
        <taxon>Bacteria</taxon>
        <taxon>Pseudomonadati</taxon>
        <taxon>Pseudomonadota</taxon>
        <taxon>Alphaproteobacteria</taxon>
        <taxon>Hyphomicrobiales</taxon>
        <taxon>Phyllobacteriaceae</taxon>
        <taxon>Phyllobacterium</taxon>
    </lineage>
</organism>
<feature type="transmembrane region" description="Helical" evidence="1">
    <location>
        <begin position="35"/>
        <end position="56"/>
    </location>
</feature>
<sequence length="168" mass="18691">MFDNDDWKLAIEDTRFRQNAIVALIYSSNNQALGLLRLFSVIALATATGAVTSLAAGEFSPAVGWELLSLTLVLVWSSWQCFRALEVGDIDLPGRDAEFWLLAADNGNDRPAFSRHYLEVFRERYRTNRIVSERQARALRRAKLGGIIAPLIGIAVGAVLAFFQIYSV</sequence>
<keyword evidence="1" id="KW-0812">Transmembrane</keyword>
<evidence type="ECO:0000256" key="1">
    <source>
        <dbReference type="SAM" id="Phobius"/>
    </source>
</evidence>
<keyword evidence="1" id="KW-0472">Membrane</keyword>
<keyword evidence="1" id="KW-1133">Transmembrane helix</keyword>
<reference evidence="3" key="1">
    <citation type="submission" date="2017-11" db="EMBL/GenBank/DDBJ databases">
        <authorList>
            <person name="Kuznetsova I."/>
            <person name="Sazanova A."/>
            <person name="Chirak E."/>
            <person name="Safronova V."/>
            <person name="Willems A."/>
        </authorList>
    </citation>
    <scope>NUCLEOTIDE SEQUENCE [LARGE SCALE GENOMIC DNA]</scope>
    <source>
        <strain evidence="3">STM 196</strain>
    </source>
</reference>
<evidence type="ECO:0000313" key="3">
    <source>
        <dbReference type="Proteomes" id="UP000241444"/>
    </source>
</evidence>
<proteinExistence type="predicted"/>